<evidence type="ECO:0000313" key="2">
    <source>
        <dbReference type="Proteomes" id="UP000230719"/>
    </source>
</evidence>
<dbReference type="Gene3D" id="1.10.340.20">
    <property type="entry name" value="Apc36109-like domain"/>
    <property type="match status" value="2"/>
</dbReference>
<evidence type="ECO:0008006" key="3">
    <source>
        <dbReference type="Google" id="ProtNLM"/>
    </source>
</evidence>
<dbReference type="Proteomes" id="UP000230719">
    <property type="component" value="Unassembled WGS sequence"/>
</dbReference>
<dbReference type="RefSeq" id="WP_158410991.1">
    <property type="nucleotide sequence ID" value="NZ_CP056023.1"/>
</dbReference>
<sequence>MLKNRKELIELIEFGYDIKEIINSWDPMGLMEFCPEDEYEAEIKGLRNLVVNNRNTDKKLLGKEIRKLFRFYFSNRYNSKRDVEENIAGKIIEKSKKYKLSCTVSNYYDIENIIFKNEKEIDIYINLYTKINKIINSWDPLKIMDISFSNEYSYEINRIKEELLKNITIQNLSKKINKIFKNTYNGLYKIEKNEEIEIAEKIFKEYNNISKLINLKKLLKIQNTR</sequence>
<evidence type="ECO:0000313" key="1">
    <source>
        <dbReference type="EMBL" id="PIM90068.1"/>
    </source>
</evidence>
<protein>
    <recommendedName>
        <fullName evidence="3">DUF1871 domain-containing protein</fullName>
    </recommendedName>
</protein>
<dbReference type="SUPFAM" id="SSF116922">
    <property type="entry name" value="YugE-like"/>
    <property type="match status" value="2"/>
</dbReference>
<gene>
    <name evidence="1" type="ORF">CI114_07470</name>
</gene>
<name>A0A2G9FA88_9FUSO</name>
<organism evidence="1 2">
    <name type="scientific">Fusobacterium animalis</name>
    <dbReference type="NCBI Taxonomy" id="76859"/>
    <lineage>
        <taxon>Bacteria</taxon>
        <taxon>Fusobacteriati</taxon>
        <taxon>Fusobacteriota</taxon>
        <taxon>Fusobacteriia</taxon>
        <taxon>Fusobacteriales</taxon>
        <taxon>Fusobacteriaceae</taxon>
        <taxon>Fusobacterium</taxon>
    </lineage>
</organism>
<dbReference type="EMBL" id="NPND01000021">
    <property type="protein sequence ID" value="PIM90068.1"/>
    <property type="molecule type" value="Genomic_DNA"/>
</dbReference>
<reference evidence="1 2" key="1">
    <citation type="submission" date="2017-08" db="EMBL/GenBank/DDBJ databases">
        <title>Analysis of Fusobacterium persistence and antibiotic response in human colorectal.</title>
        <authorList>
            <person name="Bullman S."/>
        </authorList>
    </citation>
    <scope>NUCLEOTIDE SEQUENCE [LARGE SCALE GENOMIC DNA]</scope>
    <source>
        <strain evidence="1 2">P2_CP</strain>
    </source>
</reference>
<proteinExistence type="predicted"/>
<accession>A0A2G9FA88</accession>
<dbReference type="AlphaFoldDB" id="A0A2G9FA88"/>
<comment type="caution">
    <text evidence="1">The sequence shown here is derived from an EMBL/GenBank/DDBJ whole genome shotgun (WGS) entry which is preliminary data.</text>
</comment>
<dbReference type="InterPro" id="IPR023162">
    <property type="entry name" value="Apc36109-like_dom_sf"/>
</dbReference>